<dbReference type="Pfam" id="PF00015">
    <property type="entry name" value="MCPsignal"/>
    <property type="match status" value="1"/>
</dbReference>
<dbReference type="NCBIfam" id="TIGR00229">
    <property type="entry name" value="sensory_box"/>
    <property type="match status" value="1"/>
</dbReference>
<name>A0A3B0BUC8_9BACL</name>
<dbReference type="EMBL" id="RBAH01000022">
    <property type="protein sequence ID" value="RKN75819.1"/>
    <property type="molecule type" value="Genomic_DNA"/>
</dbReference>
<dbReference type="Pfam" id="PF08448">
    <property type="entry name" value="PAS_4"/>
    <property type="match status" value="1"/>
</dbReference>
<dbReference type="InterPro" id="IPR013656">
    <property type="entry name" value="PAS_4"/>
</dbReference>
<dbReference type="CDD" id="cd00130">
    <property type="entry name" value="PAS"/>
    <property type="match status" value="1"/>
</dbReference>
<protein>
    <submittedName>
        <fullName evidence="5">PAS domain S-box protein</fullName>
    </submittedName>
</protein>
<feature type="domain" description="PAC" evidence="4">
    <location>
        <begin position="84"/>
        <end position="138"/>
    </location>
</feature>
<dbReference type="PROSITE" id="PS50113">
    <property type="entry name" value="PAC"/>
    <property type="match status" value="1"/>
</dbReference>
<dbReference type="SUPFAM" id="SSF55785">
    <property type="entry name" value="PYP-like sensor domain (PAS domain)"/>
    <property type="match status" value="1"/>
</dbReference>
<evidence type="ECO:0000259" key="3">
    <source>
        <dbReference type="PROSITE" id="PS50111"/>
    </source>
</evidence>
<evidence type="ECO:0000313" key="6">
    <source>
        <dbReference type="Proteomes" id="UP000282311"/>
    </source>
</evidence>
<sequence>MNNAASEKPQALKASAVLNAIELSLAMIQFNTQGDVLWANDLFAKAMGYRASEMPGMHHRQFCTPVFAASAEYEQLWDNLRKGTKFQEKIVRVSRNGDFLWLEATYMPVFDEDERVTGVLKVATDITAREKAAAAMTTELQRMAEQLFGRAVEGTDRSLQAAAAYENIVRDNRKSLERLQELEHHTKNIRRIVQLIREFASQTDLLALNAAIEAAHAGQFARGFNVIAAEVKRLAQSVHAATKDIQDTTENISRHVHLISSGTKEAQNIIENSRDTIRLVVDEFAGIREAADRLEEQANHLSRML</sequence>
<dbReference type="RefSeq" id="WP_120750049.1">
    <property type="nucleotide sequence ID" value="NZ_RBAH01000022.1"/>
</dbReference>
<dbReference type="InterPro" id="IPR001610">
    <property type="entry name" value="PAC"/>
</dbReference>
<accession>A0A3B0BUC8</accession>
<dbReference type="PROSITE" id="PS50111">
    <property type="entry name" value="CHEMOTAXIS_TRANSDUC_2"/>
    <property type="match status" value="1"/>
</dbReference>
<dbReference type="GO" id="GO:0016020">
    <property type="term" value="C:membrane"/>
    <property type="evidence" value="ECO:0007669"/>
    <property type="project" value="InterPro"/>
</dbReference>
<comment type="caution">
    <text evidence="5">The sequence shown here is derived from an EMBL/GenBank/DDBJ whole genome shotgun (WGS) entry which is preliminary data.</text>
</comment>
<dbReference type="SMART" id="SM00086">
    <property type="entry name" value="PAC"/>
    <property type="match status" value="1"/>
</dbReference>
<dbReference type="InterPro" id="IPR035965">
    <property type="entry name" value="PAS-like_dom_sf"/>
</dbReference>
<dbReference type="Gene3D" id="3.30.450.20">
    <property type="entry name" value="PAS domain"/>
    <property type="match status" value="1"/>
</dbReference>
<evidence type="ECO:0000259" key="4">
    <source>
        <dbReference type="PROSITE" id="PS50113"/>
    </source>
</evidence>
<organism evidence="5 6">
    <name type="scientific">Paenibacillus ginsengarvi</name>
    <dbReference type="NCBI Taxonomy" id="400777"/>
    <lineage>
        <taxon>Bacteria</taxon>
        <taxon>Bacillati</taxon>
        <taxon>Bacillota</taxon>
        <taxon>Bacilli</taxon>
        <taxon>Bacillales</taxon>
        <taxon>Paenibacillaceae</taxon>
        <taxon>Paenibacillus</taxon>
    </lineage>
</organism>
<keyword evidence="6" id="KW-1185">Reference proteome</keyword>
<dbReference type="InterPro" id="IPR000700">
    <property type="entry name" value="PAS-assoc_C"/>
</dbReference>
<evidence type="ECO:0000313" key="5">
    <source>
        <dbReference type="EMBL" id="RKN75819.1"/>
    </source>
</evidence>
<dbReference type="Proteomes" id="UP000282311">
    <property type="component" value="Unassembled WGS sequence"/>
</dbReference>
<keyword evidence="1 2" id="KW-0807">Transducer</keyword>
<dbReference type="InterPro" id="IPR004089">
    <property type="entry name" value="MCPsignal_dom"/>
</dbReference>
<dbReference type="GO" id="GO:0007165">
    <property type="term" value="P:signal transduction"/>
    <property type="evidence" value="ECO:0007669"/>
    <property type="project" value="UniProtKB-KW"/>
</dbReference>
<evidence type="ECO:0000256" key="2">
    <source>
        <dbReference type="PROSITE-ProRule" id="PRU00284"/>
    </source>
</evidence>
<dbReference type="OrthoDB" id="9765776at2"/>
<feature type="domain" description="Methyl-accepting transducer" evidence="3">
    <location>
        <begin position="111"/>
        <end position="305"/>
    </location>
</feature>
<reference evidence="5 6" key="1">
    <citation type="journal article" date="2007" name="Int. J. Syst. Evol. Microbiol.">
        <title>Paenibacillus ginsengarvi sp. nov., isolated from soil from ginseng cultivation.</title>
        <authorList>
            <person name="Yoon M.H."/>
            <person name="Ten L.N."/>
            <person name="Im W.T."/>
        </authorList>
    </citation>
    <scope>NUCLEOTIDE SEQUENCE [LARGE SCALE GENOMIC DNA]</scope>
    <source>
        <strain evidence="5 6">KCTC 13059</strain>
    </source>
</reference>
<gene>
    <name evidence="5" type="ORF">D7M11_25270</name>
</gene>
<evidence type="ECO:0000256" key="1">
    <source>
        <dbReference type="ARBA" id="ARBA00023224"/>
    </source>
</evidence>
<dbReference type="Gene3D" id="1.10.287.950">
    <property type="entry name" value="Methyl-accepting chemotaxis protein"/>
    <property type="match status" value="1"/>
</dbReference>
<proteinExistence type="predicted"/>
<dbReference type="SMART" id="SM00283">
    <property type="entry name" value="MA"/>
    <property type="match status" value="1"/>
</dbReference>
<dbReference type="AlphaFoldDB" id="A0A3B0BUC8"/>
<dbReference type="InterPro" id="IPR000014">
    <property type="entry name" value="PAS"/>
</dbReference>
<dbReference type="PANTHER" id="PTHR32089:SF112">
    <property type="entry name" value="LYSOZYME-LIKE PROTEIN-RELATED"/>
    <property type="match status" value="1"/>
</dbReference>
<dbReference type="SUPFAM" id="SSF58104">
    <property type="entry name" value="Methyl-accepting chemotaxis protein (MCP) signaling domain"/>
    <property type="match status" value="1"/>
</dbReference>
<dbReference type="PANTHER" id="PTHR32089">
    <property type="entry name" value="METHYL-ACCEPTING CHEMOTAXIS PROTEIN MCPB"/>
    <property type="match status" value="1"/>
</dbReference>